<dbReference type="InterPro" id="IPR000843">
    <property type="entry name" value="HTH_LacI"/>
</dbReference>
<dbReference type="Gene3D" id="1.10.260.40">
    <property type="entry name" value="lambda repressor-like DNA-binding domains"/>
    <property type="match status" value="1"/>
</dbReference>
<name>A0A2W7NI85_9BACT</name>
<keyword evidence="6" id="KW-1185">Reference proteome</keyword>
<accession>A0A2W7NI85</accession>
<keyword evidence="2" id="KW-0238">DNA-binding</keyword>
<gene>
    <name evidence="5" type="ORF">LX69_00607</name>
</gene>
<evidence type="ECO:0000313" key="6">
    <source>
        <dbReference type="Proteomes" id="UP000249239"/>
    </source>
</evidence>
<dbReference type="AlphaFoldDB" id="A0A2W7NI85"/>
<evidence type="ECO:0000313" key="5">
    <source>
        <dbReference type="EMBL" id="PZX20151.1"/>
    </source>
</evidence>
<dbReference type="Gene3D" id="3.40.50.2300">
    <property type="match status" value="2"/>
</dbReference>
<reference evidence="5 6" key="1">
    <citation type="submission" date="2018-06" db="EMBL/GenBank/DDBJ databases">
        <title>Genomic Encyclopedia of Archaeal and Bacterial Type Strains, Phase II (KMG-II): from individual species to whole genera.</title>
        <authorList>
            <person name="Goeker M."/>
        </authorList>
    </citation>
    <scope>NUCLEOTIDE SEQUENCE [LARGE SCALE GENOMIC DNA]</scope>
    <source>
        <strain evidence="5 6">DSM 6779</strain>
    </source>
</reference>
<dbReference type="InterPro" id="IPR025997">
    <property type="entry name" value="SBP_2_dom"/>
</dbReference>
<dbReference type="PROSITE" id="PS00356">
    <property type="entry name" value="HTH_LACI_1"/>
    <property type="match status" value="1"/>
</dbReference>
<dbReference type="PANTHER" id="PTHR30146">
    <property type="entry name" value="LACI-RELATED TRANSCRIPTIONAL REPRESSOR"/>
    <property type="match status" value="1"/>
</dbReference>
<organism evidence="5 6">
    <name type="scientific">Breznakibacter xylanolyticus</name>
    <dbReference type="NCBI Taxonomy" id="990"/>
    <lineage>
        <taxon>Bacteria</taxon>
        <taxon>Pseudomonadati</taxon>
        <taxon>Bacteroidota</taxon>
        <taxon>Bacteroidia</taxon>
        <taxon>Marinilabiliales</taxon>
        <taxon>Marinilabiliaceae</taxon>
        <taxon>Breznakibacter</taxon>
    </lineage>
</organism>
<dbReference type="Pfam" id="PF13407">
    <property type="entry name" value="Peripla_BP_4"/>
    <property type="match status" value="1"/>
</dbReference>
<dbReference type="Pfam" id="PF00356">
    <property type="entry name" value="LacI"/>
    <property type="match status" value="1"/>
</dbReference>
<dbReference type="InterPro" id="IPR010982">
    <property type="entry name" value="Lambda_DNA-bd_dom_sf"/>
</dbReference>
<dbReference type="CDD" id="cd01392">
    <property type="entry name" value="HTH_LacI"/>
    <property type="match status" value="1"/>
</dbReference>
<dbReference type="PANTHER" id="PTHR30146:SF144">
    <property type="entry name" value="LACI-FAMILY TRANSCRIPTION REGULATOR"/>
    <property type="match status" value="1"/>
</dbReference>
<proteinExistence type="predicted"/>
<dbReference type="PROSITE" id="PS50932">
    <property type="entry name" value="HTH_LACI_2"/>
    <property type="match status" value="1"/>
</dbReference>
<dbReference type="Proteomes" id="UP000249239">
    <property type="component" value="Unassembled WGS sequence"/>
</dbReference>
<evidence type="ECO:0000259" key="4">
    <source>
        <dbReference type="PROSITE" id="PS50932"/>
    </source>
</evidence>
<dbReference type="GO" id="GO:0003700">
    <property type="term" value="F:DNA-binding transcription factor activity"/>
    <property type="evidence" value="ECO:0007669"/>
    <property type="project" value="TreeGrafter"/>
</dbReference>
<dbReference type="SUPFAM" id="SSF53822">
    <property type="entry name" value="Periplasmic binding protein-like I"/>
    <property type="match status" value="1"/>
</dbReference>
<dbReference type="SUPFAM" id="SSF47413">
    <property type="entry name" value="lambda repressor-like DNA-binding domains"/>
    <property type="match status" value="1"/>
</dbReference>
<evidence type="ECO:0000256" key="3">
    <source>
        <dbReference type="ARBA" id="ARBA00023163"/>
    </source>
</evidence>
<dbReference type="GO" id="GO:0000976">
    <property type="term" value="F:transcription cis-regulatory region binding"/>
    <property type="evidence" value="ECO:0007669"/>
    <property type="project" value="TreeGrafter"/>
</dbReference>
<dbReference type="SMART" id="SM00354">
    <property type="entry name" value="HTH_LACI"/>
    <property type="match status" value="1"/>
</dbReference>
<evidence type="ECO:0000256" key="1">
    <source>
        <dbReference type="ARBA" id="ARBA00023015"/>
    </source>
</evidence>
<sequence length="373" mass="42459">MAFCDKSECECRFSDSFFIFCMSQVNAPRIKDIALKAGVSIGTVDRVLHNRGEVARETRERILRIAGEMHYSPNLMARALKSKKKLQLVALLPDASGENEFWARHRNGLDEAMKSFEPFNLSLEVISFDLHQDDDFLLKSETVLALHPDGILLAPILKYQSQQFCDKLTGQGIPYVFFDSFIDETAFLSYTGEDAYQSGRVGAQLIDYGTPVDKDIVVVNLARDLANTLHLNDRTQGFLSYFVDSGMNRGRQLCLEIKNSEYSRVVEVLDEIMTSNGNIGAIFVTSSKAHKVARFLEQHGRTDVVLVGYDLLDRNVSYLRQGVIRFLISQRPAEQTERCVRKLFDYLLSDKQPVRMEYLPVDVVTSENVRYFF</sequence>
<dbReference type="EMBL" id="QKZK01000003">
    <property type="protein sequence ID" value="PZX20151.1"/>
    <property type="molecule type" value="Genomic_DNA"/>
</dbReference>
<dbReference type="OrthoDB" id="628703at2"/>
<protein>
    <submittedName>
        <fullName evidence="5">LacI family transcriptional regulator</fullName>
    </submittedName>
</protein>
<comment type="caution">
    <text evidence="5">The sequence shown here is derived from an EMBL/GenBank/DDBJ whole genome shotgun (WGS) entry which is preliminary data.</text>
</comment>
<keyword evidence="1" id="KW-0805">Transcription regulation</keyword>
<dbReference type="InterPro" id="IPR028082">
    <property type="entry name" value="Peripla_BP_I"/>
</dbReference>
<keyword evidence="3" id="KW-0804">Transcription</keyword>
<feature type="domain" description="HTH lacI-type" evidence="4">
    <location>
        <begin position="28"/>
        <end position="82"/>
    </location>
</feature>
<evidence type="ECO:0000256" key="2">
    <source>
        <dbReference type="ARBA" id="ARBA00023125"/>
    </source>
</evidence>